<feature type="compositionally biased region" description="Basic residues" evidence="7">
    <location>
        <begin position="625"/>
        <end position="638"/>
    </location>
</feature>
<comment type="caution">
    <text evidence="9">The sequence shown here is derived from an EMBL/GenBank/DDBJ whole genome shotgun (WGS) entry which is preliminary data.</text>
</comment>
<dbReference type="InterPro" id="IPR027417">
    <property type="entry name" value="P-loop_NTPase"/>
</dbReference>
<evidence type="ECO:0000313" key="9">
    <source>
        <dbReference type="EMBL" id="MQL81316.1"/>
    </source>
</evidence>
<dbReference type="OrthoDB" id="415015at2759"/>
<feature type="non-terminal residue" evidence="9">
    <location>
        <position position="1"/>
    </location>
</feature>
<dbReference type="InterPro" id="IPR012973">
    <property type="entry name" value="NOG_C"/>
</dbReference>
<dbReference type="PROSITE" id="PS51710">
    <property type="entry name" value="G_OBG"/>
    <property type="match status" value="1"/>
</dbReference>
<dbReference type="GO" id="GO:0005525">
    <property type="term" value="F:GTP binding"/>
    <property type="evidence" value="ECO:0007669"/>
    <property type="project" value="UniProtKB-KW"/>
</dbReference>
<organism evidence="9 10">
    <name type="scientific">Colocasia esculenta</name>
    <name type="common">Wild taro</name>
    <name type="synonym">Arum esculentum</name>
    <dbReference type="NCBI Taxonomy" id="4460"/>
    <lineage>
        <taxon>Eukaryota</taxon>
        <taxon>Viridiplantae</taxon>
        <taxon>Streptophyta</taxon>
        <taxon>Embryophyta</taxon>
        <taxon>Tracheophyta</taxon>
        <taxon>Spermatophyta</taxon>
        <taxon>Magnoliopsida</taxon>
        <taxon>Liliopsida</taxon>
        <taxon>Araceae</taxon>
        <taxon>Aroideae</taxon>
        <taxon>Colocasieae</taxon>
        <taxon>Colocasia</taxon>
    </lineage>
</organism>
<evidence type="ECO:0000256" key="7">
    <source>
        <dbReference type="SAM" id="MobiDB-lite"/>
    </source>
</evidence>
<dbReference type="SUPFAM" id="SSF52490">
    <property type="entry name" value="Tubulin nucleotide-binding domain-like"/>
    <property type="match status" value="1"/>
</dbReference>
<evidence type="ECO:0000259" key="8">
    <source>
        <dbReference type="PROSITE" id="PS51710"/>
    </source>
</evidence>
<proteinExistence type="predicted"/>
<feature type="region of interest" description="Disordered" evidence="7">
    <location>
        <begin position="581"/>
        <end position="685"/>
    </location>
</feature>
<dbReference type="InterPro" id="IPR005225">
    <property type="entry name" value="Small_GTP-bd"/>
</dbReference>
<dbReference type="Pfam" id="PF17835">
    <property type="entry name" value="NOG1_N"/>
    <property type="match status" value="1"/>
</dbReference>
<dbReference type="GO" id="GO:0042254">
    <property type="term" value="P:ribosome biogenesis"/>
    <property type="evidence" value="ECO:0007669"/>
    <property type="project" value="UniProtKB-KW"/>
</dbReference>
<dbReference type="SMART" id="SM00864">
    <property type="entry name" value="Tubulin"/>
    <property type="match status" value="1"/>
</dbReference>
<dbReference type="AlphaFoldDB" id="A0A843UH07"/>
<dbReference type="InterPro" id="IPR041623">
    <property type="entry name" value="NOG1_N"/>
</dbReference>
<dbReference type="FunFam" id="1.20.120.1190:FF:000001">
    <property type="entry name" value="Nucleolar GTP-binding protein 1"/>
    <property type="match status" value="1"/>
</dbReference>
<dbReference type="SUPFAM" id="SSF52540">
    <property type="entry name" value="P-loop containing nucleoside triphosphate hydrolases"/>
    <property type="match status" value="1"/>
</dbReference>
<evidence type="ECO:0000256" key="4">
    <source>
        <dbReference type="ARBA" id="ARBA00023134"/>
    </source>
</evidence>
<keyword evidence="4" id="KW-0342">GTP-binding</keyword>
<keyword evidence="5" id="KW-0539">Nucleus</keyword>
<dbReference type="EMBL" id="NMUH01000560">
    <property type="protein sequence ID" value="MQL81316.1"/>
    <property type="molecule type" value="Genomic_DNA"/>
</dbReference>
<dbReference type="SUPFAM" id="SSF55307">
    <property type="entry name" value="Tubulin C-terminal domain-like"/>
    <property type="match status" value="1"/>
</dbReference>
<feature type="compositionally biased region" description="Basic residues" evidence="7">
    <location>
        <begin position="660"/>
        <end position="672"/>
    </location>
</feature>
<dbReference type="PANTHER" id="PTHR45759">
    <property type="entry name" value="NUCLEOLAR GTP-BINDING PROTEIN 1"/>
    <property type="match status" value="1"/>
</dbReference>
<feature type="non-terminal residue" evidence="9">
    <location>
        <position position="855"/>
    </location>
</feature>
<evidence type="ECO:0000256" key="6">
    <source>
        <dbReference type="SAM" id="Coils"/>
    </source>
</evidence>
<dbReference type="Gene3D" id="3.40.50.300">
    <property type="entry name" value="P-loop containing nucleotide triphosphate hydrolases"/>
    <property type="match status" value="1"/>
</dbReference>
<evidence type="ECO:0000256" key="1">
    <source>
        <dbReference type="ARBA" id="ARBA00004604"/>
    </source>
</evidence>
<dbReference type="InterPro" id="IPR008280">
    <property type="entry name" value="Tub_FtsZ_C"/>
</dbReference>
<dbReference type="InterPro" id="IPR031167">
    <property type="entry name" value="G_OBG"/>
</dbReference>
<accession>A0A843UH07</accession>
<dbReference type="NCBIfam" id="TIGR00231">
    <property type="entry name" value="small_GTP"/>
    <property type="match status" value="1"/>
</dbReference>
<dbReference type="PRINTS" id="PR00423">
    <property type="entry name" value="CELLDVISFTSZ"/>
</dbReference>
<dbReference type="Proteomes" id="UP000652761">
    <property type="component" value="Unassembled WGS sequence"/>
</dbReference>
<dbReference type="Gene3D" id="1.20.120.1190">
    <property type="match status" value="1"/>
</dbReference>
<dbReference type="Pfam" id="PF00091">
    <property type="entry name" value="Tubulin"/>
    <property type="match status" value="1"/>
</dbReference>
<evidence type="ECO:0000256" key="3">
    <source>
        <dbReference type="ARBA" id="ARBA00022741"/>
    </source>
</evidence>
<dbReference type="Gene3D" id="3.40.50.1440">
    <property type="entry name" value="Tubulin/FtsZ, GTPase domain"/>
    <property type="match status" value="1"/>
</dbReference>
<dbReference type="InterPro" id="IPR010674">
    <property type="entry name" value="NOG1_Rossman_fold_dom"/>
</dbReference>
<dbReference type="FunFam" id="3.40.50.300:FF:000496">
    <property type="entry name" value="Nucleolar GTP-binding protein 1"/>
    <property type="match status" value="1"/>
</dbReference>
<evidence type="ECO:0000256" key="5">
    <source>
        <dbReference type="ARBA" id="ARBA00023242"/>
    </source>
</evidence>
<dbReference type="InterPro" id="IPR036525">
    <property type="entry name" value="Tubulin/FtsZ_GTPase_sf"/>
</dbReference>
<keyword evidence="3" id="KW-0547">Nucleotide-binding</keyword>
<dbReference type="GO" id="GO:0005730">
    <property type="term" value="C:nucleolus"/>
    <property type="evidence" value="ECO:0007669"/>
    <property type="project" value="UniProtKB-SubCell"/>
</dbReference>
<dbReference type="Pfam" id="PF06858">
    <property type="entry name" value="NOG1"/>
    <property type="match status" value="1"/>
</dbReference>
<keyword evidence="2" id="KW-0690">Ribosome biogenesis</keyword>
<comment type="subcellular location">
    <subcellularLocation>
        <location evidence="1">Nucleus</location>
        <location evidence="1">Nucleolus</location>
    </subcellularLocation>
</comment>
<name>A0A843UH07_COLES</name>
<keyword evidence="10" id="KW-1185">Reference proteome</keyword>
<dbReference type="Pfam" id="PF08155">
    <property type="entry name" value="NOGCT"/>
    <property type="match status" value="1"/>
</dbReference>
<dbReference type="InterPro" id="IPR003008">
    <property type="entry name" value="Tubulin_FtsZ_GTPase"/>
</dbReference>
<dbReference type="CDD" id="cd01897">
    <property type="entry name" value="NOG"/>
    <property type="match status" value="1"/>
</dbReference>
<feature type="domain" description="OBG-type G" evidence="8">
    <location>
        <begin position="233"/>
        <end position="418"/>
    </location>
</feature>
<evidence type="ECO:0000256" key="2">
    <source>
        <dbReference type="ARBA" id="ARBA00022517"/>
    </source>
</evidence>
<feature type="region of interest" description="Disordered" evidence="7">
    <location>
        <begin position="1"/>
        <end position="34"/>
    </location>
</feature>
<evidence type="ECO:0000313" key="10">
    <source>
        <dbReference type="Proteomes" id="UP000652761"/>
    </source>
</evidence>
<feature type="compositionally biased region" description="Acidic residues" evidence="7">
    <location>
        <begin position="646"/>
        <end position="655"/>
    </location>
</feature>
<protein>
    <recommendedName>
        <fullName evidence="8">OBG-type G domain-containing protein</fullName>
    </recommendedName>
</protein>
<sequence length="855" mass="94992">RRAAADSSPLFSRATASPQRFAGPSTPSDGRRRAAVAPTWTAAVSGLRPAGGVLLRRCGHVLEKMVQYNFKKITVVPTGKDFIDIILSRTQRQTPTVVHKGYAISRLRQFYMRKVKFTQQNFHEKLSTIIDEFPRLDDIHPFYGDLLHVLYNKDHYKLALGQINTARNLIGKVAKDYVKLLKFGDSLYRCKSLKVAALGRMCTIIKRIGPSLAYLEQVRQHMARLPSIDPNTRTILICGYPNVGKSSFINKITRADVDVQPYAFTTKSLFVGHTDYKYLRYQVIDTPGILDRPFEDRNIIEMCSITALAHLRAAVLFFLDVSGSCGYSVAQQAALFHSIKSLFMNKPLIIVCNKIDLQPLDALSEEDIKLVTEMKAEAAKTVIAEGGEATDERVLLTMSTLTEDGVIAVKNTACERLLNQRVEVKMKSKKINDCLNRFHVAIPKPRDNKQRPPCIPQAVLEAKAKENAQKEKRKLEKDLENENGGAGVYSANLRKNYLLADGDWKEDIMPEILDGHNVYDFVDADILLRLEELEKEEGLHLETEGDEDDFEIDGKELTPEEHEALAEIRKKKALLIQEHRIKKSTAESRPTVPRKFDKDRKFTSHRMGRQLSALGLNPSAAINRARSRSLSRVGRKRERSLARGDEDGEAMDMDVDQPNKKLRLRSRSRSRSRPPGEVVPGEGLRDSAQKVKAIKLAKKSVKLRNKAARKGEADRVIPNLKPKHLFSGKRSIGKTRMGGGTGTGGVSVIAGIAKSMGILTVGIVTTPFSFEGRRRAVQAQEGIAALRNNVDTLIVIPNDKLVTAVSPSTFVTKAFNLADDILRQGITGLVNVDFADVRAIMANAGSSLTGIGTAT</sequence>
<feature type="coiled-coil region" evidence="6">
    <location>
        <begin position="458"/>
        <end position="485"/>
    </location>
</feature>
<reference evidence="9" key="1">
    <citation type="submission" date="2017-07" db="EMBL/GenBank/DDBJ databases">
        <title>Taro Niue Genome Assembly and Annotation.</title>
        <authorList>
            <person name="Atibalentja N."/>
            <person name="Keating K."/>
            <person name="Fields C.J."/>
        </authorList>
    </citation>
    <scope>NUCLEOTIDE SEQUENCE</scope>
    <source>
        <strain evidence="9">Niue_2</strain>
        <tissue evidence="9">Leaf</tissue>
    </source>
</reference>
<keyword evidence="6" id="KW-0175">Coiled coil</keyword>
<gene>
    <name evidence="9" type="ORF">Taro_013776</name>
</gene>